<feature type="transmembrane region" description="Helical" evidence="1">
    <location>
        <begin position="6"/>
        <end position="23"/>
    </location>
</feature>
<keyword evidence="1" id="KW-0472">Membrane</keyword>
<name>A0A645DGP7_9ZZZZ</name>
<evidence type="ECO:0000313" key="2">
    <source>
        <dbReference type="EMBL" id="MPM88650.1"/>
    </source>
</evidence>
<protein>
    <recommendedName>
        <fullName evidence="3">Virus attachment protein p12 family protein</fullName>
    </recommendedName>
</protein>
<keyword evidence="1" id="KW-1133">Transmembrane helix</keyword>
<dbReference type="Pfam" id="PF12669">
    <property type="entry name" value="FeoB_associated"/>
    <property type="match status" value="1"/>
</dbReference>
<reference evidence="2" key="1">
    <citation type="submission" date="2019-08" db="EMBL/GenBank/DDBJ databases">
        <authorList>
            <person name="Kucharzyk K."/>
            <person name="Murdoch R.W."/>
            <person name="Higgins S."/>
            <person name="Loffler F."/>
        </authorList>
    </citation>
    <scope>NUCLEOTIDE SEQUENCE</scope>
</reference>
<proteinExistence type="predicted"/>
<dbReference type="EMBL" id="VSSQ01036233">
    <property type="protein sequence ID" value="MPM88650.1"/>
    <property type="molecule type" value="Genomic_DNA"/>
</dbReference>
<gene>
    <name evidence="2" type="ORF">SDC9_135754</name>
</gene>
<evidence type="ECO:0008006" key="3">
    <source>
        <dbReference type="Google" id="ProtNLM"/>
    </source>
</evidence>
<keyword evidence="1" id="KW-0812">Transmembrane</keyword>
<dbReference type="AlphaFoldDB" id="A0A645DGP7"/>
<accession>A0A645DGP7</accession>
<sequence length="52" mass="5331">MNMNLPTIIIGLIVLGIFVAIVARGIHNRKNGKGGCSCGSDCGSCGGSCHER</sequence>
<comment type="caution">
    <text evidence="2">The sequence shown here is derived from an EMBL/GenBank/DDBJ whole genome shotgun (WGS) entry which is preliminary data.</text>
</comment>
<evidence type="ECO:0000256" key="1">
    <source>
        <dbReference type="SAM" id="Phobius"/>
    </source>
</evidence>
<organism evidence="2">
    <name type="scientific">bioreactor metagenome</name>
    <dbReference type="NCBI Taxonomy" id="1076179"/>
    <lineage>
        <taxon>unclassified sequences</taxon>
        <taxon>metagenomes</taxon>
        <taxon>ecological metagenomes</taxon>
    </lineage>
</organism>